<evidence type="ECO:0000256" key="1">
    <source>
        <dbReference type="ARBA" id="ARBA00000085"/>
    </source>
</evidence>
<evidence type="ECO:0000256" key="6">
    <source>
        <dbReference type="ARBA" id="ARBA00022777"/>
    </source>
</evidence>
<evidence type="ECO:0000313" key="9">
    <source>
        <dbReference type="EMBL" id="MET3869452.1"/>
    </source>
</evidence>
<keyword evidence="6 9" id="KW-0418">Kinase</keyword>
<dbReference type="SMART" id="SM00911">
    <property type="entry name" value="HWE_HK"/>
    <property type="match status" value="1"/>
</dbReference>
<protein>
    <recommendedName>
        <fullName evidence="2">histidine kinase</fullName>
        <ecNumber evidence="2">2.7.13.3</ecNumber>
    </recommendedName>
</protein>
<name>A0ABV2NSE1_9HYPH</name>
<evidence type="ECO:0000256" key="7">
    <source>
        <dbReference type="ARBA" id="ARBA00022840"/>
    </source>
</evidence>
<comment type="caution">
    <text evidence="9">The sequence shown here is derived from an EMBL/GenBank/DDBJ whole genome shotgun (WGS) entry which is preliminary data.</text>
</comment>
<keyword evidence="3" id="KW-0597">Phosphoprotein</keyword>
<organism evidence="9 10">
    <name type="scientific">Methylobacterium radiotolerans</name>
    <dbReference type="NCBI Taxonomy" id="31998"/>
    <lineage>
        <taxon>Bacteria</taxon>
        <taxon>Pseudomonadati</taxon>
        <taxon>Pseudomonadota</taxon>
        <taxon>Alphaproteobacteria</taxon>
        <taxon>Hyphomicrobiales</taxon>
        <taxon>Methylobacteriaceae</taxon>
        <taxon>Methylobacterium</taxon>
    </lineage>
</organism>
<evidence type="ECO:0000313" key="10">
    <source>
        <dbReference type="Proteomes" id="UP001549119"/>
    </source>
</evidence>
<dbReference type="GO" id="GO:0016301">
    <property type="term" value="F:kinase activity"/>
    <property type="evidence" value="ECO:0007669"/>
    <property type="project" value="UniProtKB-KW"/>
</dbReference>
<evidence type="ECO:0000256" key="2">
    <source>
        <dbReference type="ARBA" id="ARBA00012438"/>
    </source>
</evidence>
<evidence type="ECO:0000256" key="4">
    <source>
        <dbReference type="ARBA" id="ARBA00022679"/>
    </source>
</evidence>
<dbReference type="Pfam" id="PF07536">
    <property type="entry name" value="HWE_HK"/>
    <property type="match status" value="1"/>
</dbReference>
<dbReference type="Gene3D" id="3.30.565.10">
    <property type="entry name" value="Histidine kinase-like ATPase, C-terminal domain"/>
    <property type="match status" value="1"/>
</dbReference>
<accession>A0ABV2NSE1</accession>
<comment type="catalytic activity">
    <reaction evidence="1">
        <text>ATP + protein L-histidine = ADP + protein N-phospho-L-histidine.</text>
        <dbReference type="EC" id="2.7.13.3"/>
    </reaction>
</comment>
<keyword evidence="5" id="KW-0547">Nucleotide-binding</keyword>
<keyword evidence="10" id="KW-1185">Reference proteome</keyword>
<feature type="domain" description="Signal transduction histidine kinase HWE region" evidence="8">
    <location>
        <begin position="34"/>
        <end position="113"/>
    </location>
</feature>
<evidence type="ECO:0000256" key="3">
    <source>
        <dbReference type="ARBA" id="ARBA00022553"/>
    </source>
</evidence>
<dbReference type="EC" id="2.7.13.3" evidence="2"/>
<dbReference type="InterPro" id="IPR036890">
    <property type="entry name" value="HATPase_C_sf"/>
</dbReference>
<evidence type="ECO:0000256" key="5">
    <source>
        <dbReference type="ARBA" id="ARBA00022741"/>
    </source>
</evidence>
<dbReference type="InterPro" id="IPR011102">
    <property type="entry name" value="Sig_transdc_His_kinase_HWE"/>
</dbReference>
<dbReference type="EMBL" id="JBEPNW010000003">
    <property type="protein sequence ID" value="MET3869452.1"/>
    <property type="molecule type" value="Genomic_DNA"/>
</dbReference>
<dbReference type="PANTHER" id="PTHR41523:SF7">
    <property type="entry name" value="HISTIDINE KINASE"/>
    <property type="match status" value="1"/>
</dbReference>
<proteinExistence type="predicted"/>
<dbReference type="RefSeq" id="WP_043074946.1">
    <property type="nucleotide sequence ID" value="NZ_CAJCKR010000043.1"/>
</dbReference>
<reference evidence="9 10" key="1">
    <citation type="submission" date="2024-06" db="EMBL/GenBank/DDBJ databases">
        <title>Genomics of switchgrass bacterial isolates.</title>
        <authorList>
            <person name="Shade A."/>
        </authorList>
    </citation>
    <scope>NUCLEOTIDE SEQUENCE [LARGE SCALE GENOMIC DNA]</scope>
    <source>
        <strain evidence="9 10">PvP084</strain>
    </source>
</reference>
<keyword evidence="4" id="KW-0808">Transferase</keyword>
<dbReference type="PANTHER" id="PTHR41523">
    <property type="entry name" value="TWO-COMPONENT SYSTEM SENSOR PROTEIN"/>
    <property type="match status" value="1"/>
</dbReference>
<keyword evidence="7" id="KW-0067">ATP-binding</keyword>
<gene>
    <name evidence="9" type="ORF">ABIC20_006830</name>
</gene>
<dbReference type="Proteomes" id="UP001549119">
    <property type="component" value="Unassembled WGS sequence"/>
</dbReference>
<sequence length="238" mass="25990">MTDPDDAADQLAALRADNARLRRLLDEAGMPDSLRHGVRNTMAMLRTIMHRSAESAEEIDTYVAHLDGRLGAIARVHAITDAFGEASLHTLVSDELMVHLVREGERATIAGPPVRLRPKAAQVLAMALHELTSNGIEHGSLALPQGRVTVAWQIRPGEPEPILALMWNETGGREVARPTRRGFGTTVIEDVLAYELEARSALNYELDGLHCSLLIPFTDQVGRVVITEAERDAGDGRD</sequence>
<evidence type="ECO:0000259" key="8">
    <source>
        <dbReference type="SMART" id="SM00911"/>
    </source>
</evidence>